<dbReference type="OrthoDB" id="10252740at2759"/>
<organism evidence="3 4">
    <name type="scientific">Aplosporella prunicola CBS 121167</name>
    <dbReference type="NCBI Taxonomy" id="1176127"/>
    <lineage>
        <taxon>Eukaryota</taxon>
        <taxon>Fungi</taxon>
        <taxon>Dikarya</taxon>
        <taxon>Ascomycota</taxon>
        <taxon>Pezizomycotina</taxon>
        <taxon>Dothideomycetes</taxon>
        <taxon>Dothideomycetes incertae sedis</taxon>
        <taxon>Botryosphaeriales</taxon>
        <taxon>Aplosporellaceae</taxon>
        <taxon>Aplosporella</taxon>
    </lineage>
</organism>
<dbReference type="SMART" id="SM00950">
    <property type="entry name" value="Piwi"/>
    <property type="match status" value="1"/>
</dbReference>
<sequence>MSSTGETPNYIFRASMAQLSKKDAGQQEGASGGLFEGPTIDISSSQTQKDKHLHGQEGKATKLTTNYLTLTFDQGQPIFEYDIEFPSNIRSKAEKLRVLDAIRRRNIIPKDIPWASDAQTVWLLKSLFADSKHHYGAIEYTSLNGFSNGACWVELKYKRTLKTSNIREDMLNQENPHPAITAINAFISQKIEEYAADKVMRVGQNKFFYNAGYKELGPTRHGSDNFKGGLLAIRGYYVSARPGENRTLLNINTATSAFFRPMLLSEWMIGMMKSPYNYTKKNLEVALKGKRVQLLYHRPDVSNDTIRSVSEIGDPVTDQVFRTDRGEKLLVWRYFKKELSDYTNPQLPCVNIGRATNLRGENRARWVPPEFLEIEPNQLFTGSLTGCHLSEMINAACRKPAQNAYMLYNEGMALFGIRDNAAHFDQSGLVIGQELAKIDARILNPPILQYQKSELKSQKASWNLVPNSSPVKFAISAQFDHLHMLRINFDSSGNAIGSIFRALHGALTKHGVKGPNREMVKTDYFSLKDISRCSNLGEFPELETRLNVKSLKLVILPSNNQDWYPTIKKFADCMYGSRTITCIAEKAARADPQYWSNIALKFNFKAGGLNHRLKSKWISLLLKKRNTDKTLVVDTLVLGADVTHPPGRGGTPGCPSIAAVVGSVDENFSNMRGSMRLQTARQEIMESLEDMVVELLLAYFTHDKRKRLPTKILMYRDGVSESQFSAVESRELPAIRRACERAVNGAGIIVHKIEINFYVVSKRHNTRIYPTNLQSGRGRNNNVTPGAVIDRDITLPKRFNYYLLSHDGIQGTSRPAHYIEITNEVGFTADETQGITHDLCYTYARATKAVSYCTAAYYADRLCNRGRDYLHDYLVGNKPAGMKFGESPKALDLRMAREIQDSEYWRTWLRDPNMPEDKKNERRASRKNPWHPNLDNTMFWM</sequence>
<dbReference type="GeneID" id="54303788"/>
<reference evidence="3" key="1">
    <citation type="journal article" date="2020" name="Stud. Mycol.">
        <title>101 Dothideomycetes genomes: a test case for predicting lifestyles and emergence of pathogens.</title>
        <authorList>
            <person name="Haridas S."/>
            <person name="Albert R."/>
            <person name="Binder M."/>
            <person name="Bloem J."/>
            <person name="Labutti K."/>
            <person name="Salamov A."/>
            <person name="Andreopoulos B."/>
            <person name="Baker S."/>
            <person name="Barry K."/>
            <person name="Bills G."/>
            <person name="Bluhm B."/>
            <person name="Cannon C."/>
            <person name="Castanera R."/>
            <person name="Culley D."/>
            <person name="Daum C."/>
            <person name="Ezra D."/>
            <person name="Gonzalez J."/>
            <person name="Henrissat B."/>
            <person name="Kuo A."/>
            <person name="Liang C."/>
            <person name="Lipzen A."/>
            <person name="Lutzoni F."/>
            <person name="Magnuson J."/>
            <person name="Mondo S."/>
            <person name="Nolan M."/>
            <person name="Ohm R."/>
            <person name="Pangilinan J."/>
            <person name="Park H.-J."/>
            <person name="Ramirez L."/>
            <person name="Alfaro M."/>
            <person name="Sun H."/>
            <person name="Tritt A."/>
            <person name="Yoshinaga Y."/>
            <person name="Zwiers L.-H."/>
            <person name="Turgeon B."/>
            <person name="Goodwin S."/>
            <person name="Spatafora J."/>
            <person name="Crous P."/>
            <person name="Grigoriev I."/>
        </authorList>
    </citation>
    <scope>NUCLEOTIDE SEQUENCE</scope>
    <source>
        <strain evidence="3">CBS 121167</strain>
    </source>
</reference>
<evidence type="ECO:0000313" key="4">
    <source>
        <dbReference type="Proteomes" id="UP000799438"/>
    </source>
</evidence>
<dbReference type="Pfam" id="PF08699">
    <property type="entry name" value="ArgoL1"/>
    <property type="match status" value="1"/>
</dbReference>
<dbReference type="Gene3D" id="3.40.50.2300">
    <property type="match status" value="1"/>
</dbReference>
<dbReference type="InterPro" id="IPR036085">
    <property type="entry name" value="PAZ_dom_sf"/>
</dbReference>
<dbReference type="InterPro" id="IPR012337">
    <property type="entry name" value="RNaseH-like_sf"/>
</dbReference>
<evidence type="ECO:0000313" key="3">
    <source>
        <dbReference type="EMBL" id="KAF2140501.1"/>
    </source>
</evidence>
<evidence type="ECO:0000259" key="2">
    <source>
        <dbReference type="PROSITE" id="PS50822"/>
    </source>
</evidence>
<dbReference type="GO" id="GO:0003676">
    <property type="term" value="F:nucleic acid binding"/>
    <property type="evidence" value="ECO:0007669"/>
    <property type="project" value="InterPro"/>
</dbReference>
<dbReference type="SUPFAM" id="SSF101690">
    <property type="entry name" value="PAZ domain"/>
    <property type="match status" value="1"/>
</dbReference>
<dbReference type="SUPFAM" id="SSF53098">
    <property type="entry name" value="Ribonuclease H-like"/>
    <property type="match status" value="1"/>
</dbReference>
<dbReference type="Gene3D" id="3.30.420.10">
    <property type="entry name" value="Ribonuclease H-like superfamily/Ribonuclease H"/>
    <property type="match status" value="1"/>
</dbReference>
<dbReference type="RefSeq" id="XP_033396214.1">
    <property type="nucleotide sequence ID" value="XM_033546282.1"/>
</dbReference>
<dbReference type="PANTHER" id="PTHR22891">
    <property type="entry name" value="EUKARYOTIC TRANSLATION INITIATION FACTOR 2C"/>
    <property type="match status" value="1"/>
</dbReference>
<name>A0A6A6BDF3_9PEZI</name>
<protein>
    <recommendedName>
        <fullName evidence="2">Piwi domain-containing protein</fullName>
    </recommendedName>
</protein>
<dbReference type="Pfam" id="PF02171">
    <property type="entry name" value="Piwi"/>
    <property type="match status" value="1"/>
</dbReference>
<proteinExistence type="predicted"/>
<dbReference type="Gene3D" id="2.170.260.10">
    <property type="entry name" value="paz domain"/>
    <property type="match status" value="1"/>
</dbReference>
<dbReference type="InterPro" id="IPR003165">
    <property type="entry name" value="Piwi"/>
</dbReference>
<dbReference type="InterPro" id="IPR014811">
    <property type="entry name" value="ArgoL1"/>
</dbReference>
<dbReference type="AlphaFoldDB" id="A0A6A6BDF3"/>
<dbReference type="SMART" id="SM01163">
    <property type="entry name" value="DUF1785"/>
    <property type="match status" value="1"/>
</dbReference>
<dbReference type="InterPro" id="IPR036397">
    <property type="entry name" value="RNaseH_sf"/>
</dbReference>
<dbReference type="PROSITE" id="PS50822">
    <property type="entry name" value="PIWI"/>
    <property type="match status" value="1"/>
</dbReference>
<keyword evidence="4" id="KW-1185">Reference proteome</keyword>
<dbReference type="EMBL" id="ML995489">
    <property type="protein sequence ID" value="KAF2140501.1"/>
    <property type="molecule type" value="Genomic_DNA"/>
</dbReference>
<gene>
    <name evidence="3" type="ORF">K452DRAFT_359567</name>
</gene>
<dbReference type="Proteomes" id="UP000799438">
    <property type="component" value="Unassembled WGS sequence"/>
</dbReference>
<feature type="region of interest" description="Disordered" evidence="1">
    <location>
        <begin position="22"/>
        <end position="47"/>
    </location>
</feature>
<accession>A0A6A6BDF3</accession>
<evidence type="ECO:0000256" key="1">
    <source>
        <dbReference type="SAM" id="MobiDB-lite"/>
    </source>
</evidence>
<feature type="domain" description="Piwi" evidence="2">
    <location>
        <begin position="551"/>
        <end position="871"/>
    </location>
</feature>